<dbReference type="InterPro" id="IPR014710">
    <property type="entry name" value="RmlC-like_jellyroll"/>
</dbReference>
<feature type="binding site" evidence="11">
    <location>
        <position position="112"/>
    </location>
    <ligand>
        <name>Mn(2+)</name>
        <dbReference type="ChEBI" id="CHEBI:29035"/>
    </ligand>
</feature>
<comment type="function">
    <text evidence="1">May play a role in plant defense. Probably has no oxalate oxidase activity even if the active site is conserved.</text>
</comment>
<dbReference type="GO" id="GO:0030145">
    <property type="term" value="F:manganese ion binding"/>
    <property type="evidence" value="ECO:0007669"/>
    <property type="project" value="UniProtKB-UniRule"/>
</dbReference>
<protein>
    <recommendedName>
        <fullName evidence="13">Germin-like protein</fullName>
    </recommendedName>
</protein>
<feature type="binding site" evidence="10">
    <location>
        <position position="107"/>
    </location>
    <ligand>
        <name>oxalate</name>
        <dbReference type="ChEBI" id="CHEBI:30623"/>
    </ligand>
</feature>
<feature type="chain" id="PRO_5019621715" description="Germin-like protein" evidence="13">
    <location>
        <begin position="24"/>
        <end position="218"/>
    </location>
</feature>
<evidence type="ECO:0000256" key="2">
    <source>
        <dbReference type="ARBA" id="ARBA00004271"/>
    </source>
</evidence>
<dbReference type="SMR" id="A0A251PI45"/>
<evidence type="ECO:0000313" key="16">
    <source>
        <dbReference type="Proteomes" id="UP000006882"/>
    </source>
</evidence>
<feature type="domain" description="Cupin type-1" evidence="14">
    <location>
        <begin position="62"/>
        <end position="212"/>
    </location>
</feature>
<evidence type="ECO:0000256" key="1">
    <source>
        <dbReference type="ARBA" id="ARBA00003629"/>
    </source>
</evidence>
<dbReference type="Proteomes" id="UP000006882">
    <property type="component" value="Chromosome G4"/>
</dbReference>
<feature type="binding site" evidence="11">
    <location>
        <position position="158"/>
    </location>
    <ligand>
        <name>Mn(2+)</name>
        <dbReference type="ChEBI" id="CHEBI:29035"/>
    </ligand>
</feature>
<accession>A0A251PI45</accession>
<dbReference type="InterPro" id="IPR019780">
    <property type="entry name" value="Germin_Mn-BS"/>
</dbReference>
<dbReference type="Pfam" id="PF00190">
    <property type="entry name" value="Cupin_1"/>
    <property type="match status" value="1"/>
</dbReference>
<keyword evidence="7 12" id="KW-1015">Disulfide bond</keyword>
<dbReference type="PANTHER" id="PTHR31238">
    <property type="entry name" value="GERMIN-LIKE PROTEIN SUBFAMILY 3 MEMBER 3"/>
    <property type="match status" value="1"/>
</dbReference>
<keyword evidence="6 10" id="KW-0479">Metal-binding</keyword>
<comment type="subcellular location">
    <subcellularLocation>
        <location evidence="2 13">Secreted</location>
        <location evidence="2 13">Extracellular space</location>
        <location evidence="2 13">Apoplast</location>
    </subcellularLocation>
</comment>
<evidence type="ECO:0000256" key="11">
    <source>
        <dbReference type="PIRSR" id="PIRSR601929-2"/>
    </source>
</evidence>
<evidence type="ECO:0000256" key="6">
    <source>
        <dbReference type="ARBA" id="ARBA00022723"/>
    </source>
</evidence>
<dbReference type="SMART" id="SM00835">
    <property type="entry name" value="Cupin_1"/>
    <property type="match status" value="1"/>
</dbReference>
<dbReference type="GO" id="GO:0048046">
    <property type="term" value="C:apoplast"/>
    <property type="evidence" value="ECO:0007669"/>
    <property type="project" value="UniProtKB-SubCell"/>
</dbReference>
<organism evidence="15 16">
    <name type="scientific">Prunus persica</name>
    <name type="common">Peach</name>
    <name type="synonym">Amygdalus persica</name>
    <dbReference type="NCBI Taxonomy" id="3760"/>
    <lineage>
        <taxon>Eukaryota</taxon>
        <taxon>Viridiplantae</taxon>
        <taxon>Streptophyta</taxon>
        <taxon>Embryophyta</taxon>
        <taxon>Tracheophyta</taxon>
        <taxon>Spermatophyta</taxon>
        <taxon>Magnoliopsida</taxon>
        <taxon>eudicotyledons</taxon>
        <taxon>Gunneridae</taxon>
        <taxon>Pentapetalae</taxon>
        <taxon>rosids</taxon>
        <taxon>fabids</taxon>
        <taxon>Rosales</taxon>
        <taxon>Rosaceae</taxon>
        <taxon>Amygdaloideae</taxon>
        <taxon>Amygdaleae</taxon>
        <taxon>Prunus</taxon>
    </lineage>
</organism>
<feature type="binding site" evidence="10">
    <location>
        <position position="117"/>
    </location>
    <ligand>
        <name>oxalate</name>
        <dbReference type="ChEBI" id="CHEBI:30623"/>
    </ligand>
</feature>
<evidence type="ECO:0000256" key="9">
    <source>
        <dbReference type="ARBA" id="ARBA00023211"/>
    </source>
</evidence>
<comment type="similarity">
    <text evidence="3 13">Belongs to the germin family.</text>
</comment>
<keyword evidence="9 10" id="KW-0464">Manganese</keyword>
<evidence type="ECO:0000256" key="3">
    <source>
        <dbReference type="ARBA" id="ARBA00007456"/>
    </source>
</evidence>
<proteinExistence type="inferred from homology"/>
<dbReference type="Gene3D" id="2.60.120.10">
    <property type="entry name" value="Jelly Rolls"/>
    <property type="match status" value="1"/>
</dbReference>
<keyword evidence="8" id="KW-0325">Glycoprotein</keyword>
<dbReference type="PRINTS" id="PR00325">
    <property type="entry name" value="GERMIN"/>
</dbReference>
<evidence type="ECO:0000256" key="12">
    <source>
        <dbReference type="PIRSR" id="PIRSR601929-3"/>
    </source>
</evidence>
<evidence type="ECO:0000256" key="10">
    <source>
        <dbReference type="PIRSR" id="PIRSR601929-1"/>
    </source>
</evidence>
<sequence length="218" mass="23212">MAFYIFFFGLVLSFSLSVVNVIASDHSPLQDFCVADTRSRVLVNGLACKDPKTVEAADFSFGGLHLEGNTSNPIGSSVTPVTVFQLPGLNTLGISLVRIDYAPSGVNPPHTHPRASEIITVLEGSLEVGFVTSSPENRHITKVLQKGDVFVFPIGLVHYQRNVGSGHAVAIVALSSQNPGVVIIASAVFGSKPCIANDILVKAFHVDKGVINYLHSIF</sequence>
<reference evidence="15 16" key="1">
    <citation type="journal article" date="2013" name="Nat. Genet.">
        <title>The high-quality draft genome of peach (Prunus persica) identifies unique patterns of genetic diversity, domestication and genome evolution.</title>
        <authorList>
            <consortium name="International Peach Genome Initiative"/>
            <person name="Verde I."/>
            <person name="Abbott A.G."/>
            <person name="Scalabrin S."/>
            <person name="Jung S."/>
            <person name="Shu S."/>
            <person name="Marroni F."/>
            <person name="Zhebentyayeva T."/>
            <person name="Dettori M.T."/>
            <person name="Grimwood J."/>
            <person name="Cattonaro F."/>
            <person name="Zuccolo A."/>
            <person name="Rossini L."/>
            <person name="Jenkins J."/>
            <person name="Vendramin E."/>
            <person name="Meisel L.A."/>
            <person name="Decroocq V."/>
            <person name="Sosinski B."/>
            <person name="Prochnik S."/>
            <person name="Mitros T."/>
            <person name="Policriti A."/>
            <person name="Cipriani G."/>
            <person name="Dondini L."/>
            <person name="Ficklin S."/>
            <person name="Goodstein D.M."/>
            <person name="Xuan P."/>
            <person name="Del Fabbro C."/>
            <person name="Aramini V."/>
            <person name="Copetti D."/>
            <person name="Gonzalez S."/>
            <person name="Horner D.S."/>
            <person name="Falchi R."/>
            <person name="Lucas S."/>
            <person name="Mica E."/>
            <person name="Maldonado J."/>
            <person name="Lazzari B."/>
            <person name="Bielenberg D."/>
            <person name="Pirona R."/>
            <person name="Miculan M."/>
            <person name="Barakat A."/>
            <person name="Testolin R."/>
            <person name="Stella A."/>
            <person name="Tartarini S."/>
            <person name="Tonutti P."/>
            <person name="Arus P."/>
            <person name="Orellana A."/>
            <person name="Wells C."/>
            <person name="Main D."/>
            <person name="Vizzotto G."/>
            <person name="Silva H."/>
            <person name="Salamini F."/>
            <person name="Schmutz J."/>
            <person name="Morgante M."/>
            <person name="Rokhsar D.S."/>
        </authorList>
    </citation>
    <scope>NUCLEOTIDE SEQUENCE [LARGE SCALE GENOMIC DNA]</scope>
    <source>
        <strain evidence="16">cv. Nemared</strain>
    </source>
</reference>
<dbReference type="OrthoDB" id="1921208at2759"/>
<keyword evidence="13" id="KW-0732">Signal</keyword>
<evidence type="ECO:0000256" key="5">
    <source>
        <dbReference type="ARBA" id="ARBA00022525"/>
    </source>
</evidence>
<feature type="binding site" evidence="10">
    <location>
        <position position="112"/>
    </location>
    <ligand>
        <name>oxalate</name>
        <dbReference type="ChEBI" id="CHEBI:30623"/>
    </ligand>
</feature>
<dbReference type="CDD" id="cd02241">
    <property type="entry name" value="cupin_OxOx"/>
    <property type="match status" value="1"/>
</dbReference>
<gene>
    <name evidence="15" type="ORF">PRUPE_4G094700</name>
</gene>
<dbReference type="InterPro" id="IPR011051">
    <property type="entry name" value="RmlC_Cupin_sf"/>
</dbReference>
<feature type="signal peptide" evidence="13">
    <location>
        <begin position="1"/>
        <end position="23"/>
    </location>
</feature>
<dbReference type="SUPFAM" id="SSF51182">
    <property type="entry name" value="RmlC-like cupins"/>
    <property type="match status" value="1"/>
</dbReference>
<dbReference type="InterPro" id="IPR006045">
    <property type="entry name" value="Cupin_1"/>
</dbReference>
<dbReference type="FunFam" id="2.60.120.10:FF:000005">
    <property type="entry name" value="Germin-like protein subfamily 1 member 8"/>
    <property type="match status" value="1"/>
</dbReference>
<keyword evidence="16" id="KW-1185">Reference proteome</keyword>
<dbReference type="eggNOG" id="ENOG502QQ4A">
    <property type="taxonomic scope" value="Eukaryota"/>
</dbReference>
<feature type="binding site" evidence="11">
    <location>
        <position position="110"/>
    </location>
    <ligand>
        <name>Mn(2+)</name>
        <dbReference type="ChEBI" id="CHEBI:29035"/>
    </ligand>
</feature>
<dbReference type="InterPro" id="IPR001929">
    <property type="entry name" value="Germin"/>
</dbReference>
<dbReference type="Gramene" id="ONI11237">
    <property type="protein sequence ID" value="ONI11237"/>
    <property type="gene ID" value="PRUPE_4G094700"/>
</dbReference>
<evidence type="ECO:0000256" key="4">
    <source>
        <dbReference type="ARBA" id="ARBA00022523"/>
    </source>
</evidence>
<evidence type="ECO:0000256" key="7">
    <source>
        <dbReference type="ARBA" id="ARBA00023157"/>
    </source>
</evidence>
<keyword evidence="5 13" id="KW-0964">Secreted</keyword>
<name>A0A251PI45_PRUPE</name>
<feature type="disulfide bond" evidence="12">
    <location>
        <begin position="33"/>
        <end position="48"/>
    </location>
</feature>
<dbReference type="PROSITE" id="PS00725">
    <property type="entry name" value="GERMIN"/>
    <property type="match status" value="1"/>
</dbReference>
<dbReference type="AlphaFoldDB" id="A0A251PI45"/>
<keyword evidence="4 13" id="KW-0052">Apoplast</keyword>
<evidence type="ECO:0000259" key="14">
    <source>
        <dbReference type="SMART" id="SM00835"/>
    </source>
</evidence>
<evidence type="ECO:0000313" key="15">
    <source>
        <dbReference type="EMBL" id="ONI11237.1"/>
    </source>
</evidence>
<evidence type="ECO:0000256" key="13">
    <source>
        <dbReference type="RuleBase" id="RU366015"/>
    </source>
</evidence>
<feature type="binding site" evidence="11">
    <location>
        <position position="117"/>
    </location>
    <ligand>
        <name>Mn(2+)</name>
        <dbReference type="ChEBI" id="CHEBI:29035"/>
    </ligand>
</feature>
<dbReference type="EMBL" id="CM007654">
    <property type="protein sequence ID" value="ONI11237.1"/>
    <property type="molecule type" value="Genomic_DNA"/>
</dbReference>
<evidence type="ECO:0000256" key="8">
    <source>
        <dbReference type="ARBA" id="ARBA00023180"/>
    </source>
</evidence>